<dbReference type="PANTHER" id="PTHR43752:SF2">
    <property type="entry name" value="BNR_ASP-BOX REPEAT FAMILY PROTEIN"/>
    <property type="match status" value="1"/>
</dbReference>
<name>A0ABS4G368_9CLOT</name>
<dbReference type="Proteomes" id="UP001519271">
    <property type="component" value="Unassembled WGS sequence"/>
</dbReference>
<accession>A0ABS4G368</accession>
<proteinExistence type="predicted"/>
<dbReference type="SUPFAM" id="SSF50939">
    <property type="entry name" value="Sialidases"/>
    <property type="match status" value="1"/>
</dbReference>
<dbReference type="InterPro" id="IPR036278">
    <property type="entry name" value="Sialidase_sf"/>
</dbReference>
<organism evidence="2 3">
    <name type="scientific">Youngiibacter multivorans</name>
    <dbReference type="NCBI Taxonomy" id="937251"/>
    <lineage>
        <taxon>Bacteria</taxon>
        <taxon>Bacillati</taxon>
        <taxon>Bacillota</taxon>
        <taxon>Clostridia</taxon>
        <taxon>Eubacteriales</taxon>
        <taxon>Clostridiaceae</taxon>
        <taxon>Youngiibacter</taxon>
    </lineage>
</organism>
<dbReference type="EMBL" id="JAGGKC010000010">
    <property type="protein sequence ID" value="MBP1918976.1"/>
    <property type="molecule type" value="Genomic_DNA"/>
</dbReference>
<evidence type="ECO:0000259" key="1">
    <source>
        <dbReference type="Pfam" id="PF13088"/>
    </source>
</evidence>
<dbReference type="InterPro" id="IPR011040">
    <property type="entry name" value="Sialidase"/>
</dbReference>
<feature type="domain" description="Sialidase" evidence="1">
    <location>
        <begin position="24"/>
        <end position="336"/>
    </location>
</feature>
<comment type="caution">
    <text evidence="2">The sequence shown here is derived from an EMBL/GenBank/DDBJ whole genome shotgun (WGS) entry which is preliminary data.</text>
</comment>
<dbReference type="Pfam" id="PF13088">
    <property type="entry name" value="BNR_2"/>
    <property type="match status" value="1"/>
</dbReference>
<reference evidence="2 3" key="1">
    <citation type="submission" date="2021-03" db="EMBL/GenBank/DDBJ databases">
        <title>Genomic Encyclopedia of Type Strains, Phase IV (KMG-IV): sequencing the most valuable type-strain genomes for metagenomic binning, comparative biology and taxonomic classification.</title>
        <authorList>
            <person name="Goeker M."/>
        </authorList>
    </citation>
    <scope>NUCLEOTIDE SEQUENCE [LARGE SCALE GENOMIC DNA]</scope>
    <source>
        <strain evidence="2 3">DSM 6139</strain>
    </source>
</reference>
<dbReference type="RefSeq" id="WP_209459196.1">
    <property type="nucleotide sequence ID" value="NZ_JAGGKC010000010.1"/>
</dbReference>
<sequence length="355" mass="40090">MKSRNIPTLYPHNHASNLLLLSNGDVLCTWFGGSCEGKADISIHLARLASGAEEWGKPVILSDDTERSEQNPILFEIAPGVIWLIYTAQIGIHQDTAVVRWRKSEDYGQTWSEIRNLFSEAGIFVRNPPVVLENGDILLPAYYCLKSKSGFLGEDYSVVKRSSDMGLTWSETVIDGSAGLVHMSLVETKDKKLVGFFRNRRADYIFSTVSEDGGKTWKTPYPLDLPNNNSSIQCTKLKDDSLVLIFNDVNKHMAPPKVNRPPWFDKKDMDKIELDATDEPSSVWGVRRNPLVIARSVDGGLTWERVRTVITKEGIEGEPEFSYPSIKQASDGTIHVSYTYMRQFIRHEELTENFE</sequence>
<keyword evidence="3" id="KW-1185">Reference proteome</keyword>
<dbReference type="Gene3D" id="2.120.10.10">
    <property type="match status" value="1"/>
</dbReference>
<dbReference type="PANTHER" id="PTHR43752">
    <property type="entry name" value="BNR/ASP-BOX REPEAT FAMILY PROTEIN"/>
    <property type="match status" value="1"/>
</dbReference>
<dbReference type="CDD" id="cd15482">
    <property type="entry name" value="Sialidase_non-viral"/>
    <property type="match status" value="1"/>
</dbReference>
<protein>
    <submittedName>
        <fullName evidence="2">Neuraminidase</fullName>
    </submittedName>
</protein>
<evidence type="ECO:0000313" key="3">
    <source>
        <dbReference type="Proteomes" id="UP001519271"/>
    </source>
</evidence>
<evidence type="ECO:0000313" key="2">
    <source>
        <dbReference type="EMBL" id="MBP1918976.1"/>
    </source>
</evidence>
<gene>
    <name evidence="2" type="ORF">J2Z34_001461</name>
</gene>